<keyword evidence="1" id="KW-0732">Signal</keyword>
<dbReference type="RefSeq" id="WP_201652606.1">
    <property type="nucleotide sequence ID" value="NZ_JAEQNC010000001.1"/>
</dbReference>
<sequence>MSIARLNVSTIAIAALFAAHAAAAEPVQVNSDNFVRAESDLYFSAVAARGRFGKFGHDREMTPLDKQAIIRMNRDTLYSSAVFDLDAGPVTVTLPETGGRFMSMQVFDQNHYTHGVYYKPGTYTFTREEIGTRYVFPGIRILVNPEDPKDMTAVHELQDKITAEQPGGPGEFEIPDWDSASRDKTRAIILQLGEPLPDTRGMFGAKDQVDPVRHFIGSAIAWGGNPEEDALYLNRTVAKNDGKTVYGVRVADVPVKGFWSISIYNAKGLYEPNTLNAYTINNLTAAKDADGGVTVQFGGCDGKIANCLPTPEGWNYMVRLYRPEANILDGSWKFPVAEELK</sequence>
<dbReference type="InterPro" id="IPR010621">
    <property type="entry name" value="DUF1214"/>
</dbReference>
<feature type="signal peptide" evidence="1">
    <location>
        <begin position="1"/>
        <end position="23"/>
    </location>
</feature>
<dbReference type="Gene3D" id="2.60.40.1610">
    <property type="entry name" value="Domain of unknown function DUF1254"/>
    <property type="match status" value="1"/>
</dbReference>
<protein>
    <submittedName>
        <fullName evidence="4">DUF1254 domain-containing protein</fullName>
    </submittedName>
</protein>
<dbReference type="Gene3D" id="2.60.120.600">
    <property type="entry name" value="Domain of unknown function DUF1214, C-terminal domain"/>
    <property type="match status" value="1"/>
</dbReference>
<evidence type="ECO:0000313" key="5">
    <source>
        <dbReference type="Proteomes" id="UP000633219"/>
    </source>
</evidence>
<feature type="domain" description="DUF1254" evidence="3">
    <location>
        <begin position="53"/>
        <end position="163"/>
    </location>
</feature>
<dbReference type="PANTHER" id="PTHR36509">
    <property type="entry name" value="BLL3101 PROTEIN"/>
    <property type="match status" value="1"/>
</dbReference>
<dbReference type="Pfam" id="PF06863">
    <property type="entry name" value="DUF1254"/>
    <property type="match status" value="1"/>
</dbReference>
<feature type="domain" description="DUF1214" evidence="2">
    <location>
        <begin position="239"/>
        <end position="324"/>
    </location>
</feature>
<feature type="chain" id="PRO_5038038290" evidence="1">
    <location>
        <begin position="24"/>
        <end position="341"/>
    </location>
</feature>
<dbReference type="PANTHER" id="PTHR36509:SF2">
    <property type="entry name" value="BLL3101 PROTEIN"/>
    <property type="match status" value="1"/>
</dbReference>
<organism evidence="4 5">
    <name type="scientific">Rhizobium setariae</name>
    <dbReference type="NCBI Taxonomy" id="2801340"/>
    <lineage>
        <taxon>Bacteria</taxon>
        <taxon>Pseudomonadati</taxon>
        <taxon>Pseudomonadota</taxon>
        <taxon>Alphaproteobacteria</taxon>
        <taxon>Hyphomicrobiales</taxon>
        <taxon>Rhizobiaceae</taxon>
        <taxon>Rhizobium/Agrobacterium group</taxon>
        <taxon>Rhizobium</taxon>
    </lineage>
</organism>
<evidence type="ECO:0000256" key="1">
    <source>
        <dbReference type="SAM" id="SignalP"/>
    </source>
</evidence>
<evidence type="ECO:0000313" key="4">
    <source>
        <dbReference type="EMBL" id="MBL0370916.1"/>
    </source>
</evidence>
<comment type="caution">
    <text evidence="4">The sequence shown here is derived from an EMBL/GenBank/DDBJ whole genome shotgun (WGS) entry which is preliminary data.</text>
</comment>
<gene>
    <name evidence="4" type="ORF">JJB09_02645</name>
</gene>
<name>A0A936YMG6_9HYPH</name>
<reference evidence="4" key="1">
    <citation type="submission" date="2021-01" db="EMBL/GenBank/DDBJ databases">
        <title>Rhizobium sp. strain KVB221 16S ribosomal RNA gene Genome sequencing and assembly.</title>
        <authorList>
            <person name="Kang M."/>
        </authorList>
    </citation>
    <scope>NUCLEOTIDE SEQUENCE</scope>
    <source>
        <strain evidence="4">KVB221</strain>
    </source>
</reference>
<dbReference type="Proteomes" id="UP000633219">
    <property type="component" value="Unassembled WGS sequence"/>
</dbReference>
<dbReference type="InterPro" id="IPR010679">
    <property type="entry name" value="DUF1254"/>
</dbReference>
<evidence type="ECO:0000259" key="2">
    <source>
        <dbReference type="Pfam" id="PF06742"/>
    </source>
</evidence>
<dbReference type="SUPFAM" id="SSF160935">
    <property type="entry name" value="VPA0735-like"/>
    <property type="match status" value="1"/>
</dbReference>
<keyword evidence="5" id="KW-1185">Reference proteome</keyword>
<proteinExistence type="predicted"/>
<dbReference type="AlphaFoldDB" id="A0A936YMG6"/>
<accession>A0A936YMG6</accession>
<dbReference type="Pfam" id="PF06742">
    <property type="entry name" value="DUF1214"/>
    <property type="match status" value="1"/>
</dbReference>
<dbReference type="EMBL" id="JAEQNC010000001">
    <property type="protein sequence ID" value="MBL0370916.1"/>
    <property type="molecule type" value="Genomic_DNA"/>
</dbReference>
<dbReference type="InterPro" id="IPR037050">
    <property type="entry name" value="DUF1254_sf"/>
</dbReference>
<dbReference type="InterPro" id="IPR037049">
    <property type="entry name" value="DUF1214_C_sf"/>
</dbReference>
<evidence type="ECO:0000259" key="3">
    <source>
        <dbReference type="Pfam" id="PF06863"/>
    </source>
</evidence>